<dbReference type="Proteomes" id="UP001195483">
    <property type="component" value="Unassembled WGS sequence"/>
</dbReference>
<reference evidence="2" key="1">
    <citation type="journal article" date="2021" name="Genome Biol. Evol.">
        <title>A High-Quality Reference Genome for a Parasitic Bivalve with Doubly Uniparental Inheritance (Bivalvia: Unionida).</title>
        <authorList>
            <person name="Smith C.H."/>
        </authorList>
    </citation>
    <scope>NUCLEOTIDE SEQUENCE</scope>
    <source>
        <strain evidence="2">CHS0354</strain>
    </source>
</reference>
<dbReference type="InterPro" id="IPR006176">
    <property type="entry name" value="3-OHacyl-CoA_DH_NAD-bd"/>
</dbReference>
<reference evidence="2" key="2">
    <citation type="journal article" date="2021" name="Genome Biol. Evol.">
        <title>Developing a high-quality reference genome for a parasitic bivalve with doubly uniparental inheritance (Bivalvia: Unionida).</title>
        <authorList>
            <person name="Smith C.H."/>
        </authorList>
    </citation>
    <scope>NUCLEOTIDE SEQUENCE</scope>
    <source>
        <strain evidence="2">CHS0354</strain>
        <tissue evidence="2">Mantle</tissue>
    </source>
</reference>
<dbReference type="InterPro" id="IPR036291">
    <property type="entry name" value="NAD(P)-bd_dom_sf"/>
</dbReference>
<sequence length="140" mass="15521">MASTANRNGKIAIIGWDRSVWNISYPKDRCVGIFHTQAMQCWDKIPTCIRISVTGILGHSMAIVFTSGGYQVALYDKDRGQIQKGLVAIKTKLQQYEADGCLRGNLSASDQFQLVQSYDTLAECVQDAIYVQVLENTPIS</sequence>
<evidence type="ECO:0000259" key="1">
    <source>
        <dbReference type="Pfam" id="PF02737"/>
    </source>
</evidence>
<dbReference type="Gene3D" id="3.40.50.720">
    <property type="entry name" value="NAD(P)-binding Rossmann-like Domain"/>
    <property type="match status" value="1"/>
</dbReference>
<feature type="domain" description="3-hydroxyacyl-CoA dehydrogenase NAD binding" evidence="1">
    <location>
        <begin position="54"/>
        <end position="131"/>
    </location>
</feature>
<keyword evidence="3" id="KW-1185">Reference proteome</keyword>
<evidence type="ECO:0000313" key="2">
    <source>
        <dbReference type="EMBL" id="KAK3597072.1"/>
    </source>
</evidence>
<organism evidence="2 3">
    <name type="scientific">Potamilus streckersoni</name>
    <dbReference type="NCBI Taxonomy" id="2493646"/>
    <lineage>
        <taxon>Eukaryota</taxon>
        <taxon>Metazoa</taxon>
        <taxon>Spiralia</taxon>
        <taxon>Lophotrochozoa</taxon>
        <taxon>Mollusca</taxon>
        <taxon>Bivalvia</taxon>
        <taxon>Autobranchia</taxon>
        <taxon>Heteroconchia</taxon>
        <taxon>Palaeoheterodonta</taxon>
        <taxon>Unionida</taxon>
        <taxon>Unionoidea</taxon>
        <taxon>Unionidae</taxon>
        <taxon>Ambleminae</taxon>
        <taxon>Lampsilini</taxon>
        <taxon>Potamilus</taxon>
    </lineage>
</organism>
<evidence type="ECO:0000313" key="3">
    <source>
        <dbReference type="Proteomes" id="UP001195483"/>
    </source>
</evidence>
<accession>A0AAE0SS71</accession>
<dbReference type="EMBL" id="JAEAOA010001337">
    <property type="protein sequence ID" value="KAK3597072.1"/>
    <property type="molecule type" value="Genomic_DNA"/>
</dbReference>
<name>A0AAE0SS71_9BIVA</name>
<gene>
    <name evidence="2" type="ORF">CHS0354_022078</name>
</gene>
<protein>
    <recommendedName>
        <fullName evidence="1">3-hydroxyacyl-CoA dehydrogenase NAD binding domain-containing protein</fullName>
    </recommendedName>
</protein>
<dbReference type="GO" id="GO:0070403">
    <property type="term" value="F:NAD+ binding"/>
    <property type="evidence" value="ECO:0007669"/>
    <property type="project" value="InterPro"/>
</dbReference>
<dbReference type="Pfam" id="PF02737">
    <property type="entry name" value="3HCDH_N"/>
    <property type="match status" value="1"/>
</dbReference>
<dbReference type="AlphaFoldDB" id="A0AAE0SS71"/>
<dbReference type="SUPFAM" id="SSF51735">
    <property type="entry name" value="NAD(P)-binding Rossmann-fold domains"/>
    <property type="match status" value="1"/>
</dbReference>
<reference evidence="2" key="3">
    <citation type="submission" date="2023-05" db="EMBL/GenBank/DDBJ databases">
        <authorList>
            <person name="Smith C.H."/>
        </authorList>
    </citation>
    <scope>NUCLEOTIDE SEQUENCE</scope>
    <source>
        <strain evidence="2">CHS0354</strain>
        <tissue evidence="2">Mantle</tissue>
    </source>
</reference>
<dbReference type="GO" id="GO:0006631">
    <property type="term" value="P:fatty acid metabolic process"/>
    <property type="evidence" value="ECO:0007669"/>
    <property type="project" value="InterPro"/>
</dbReference>
<proteinExistence type="predicted"/>
<comment type="caution">
    <text evidence="2">The sequence shown here is derived from an EMBL/GenBank/DDBJ whole genome shotgun (WGS) entry which is preliminary data.</text>
</comment>